<dbReference type="PANTHER" id="PTHR11432">
    <property type="entry name" value="NADH DEHYDROGENASE SUBUNIT 1"/>
    <property type="match status" value="1"/>
</dbReference>
<dbReference type="AlphaFoldDB" id="A0A7R7GYV6"/>
<reference evidence="13" key="1">
    <citation type="submission" date="2004-10" db="EMBL/GenBank/DDBJ databases">
        <title>Luminous marine ostracod as a new face driven irreversibly by the Japan Current.</title>
        <authorList>
            <person name="Ogoh K."/>
            <person name="Ohmiya Y."/>
        </authorList>
    </citation>
    <scope>NUCLEOTIDE SEQUENCE</scope>
    <source>
        <strain evidence="13">VH-ABT1</strain>
        <tissue evidence="13">Musculus</tissue>
    </source>
</reference>
<dbReference type="PROSITE" id="PS00667">
    <property type="entry name" value="COMPLEX1_ND1_1"/>
    <property type="match status" value="1"/>
</dbReference>
<gene>
    <name evidence="13" type="primary">ND1</name>
</gene>
<feature type="transmembrane region" description="Helical" evidence="12">
    <location>
        <begin position="232"/>
        <end position="256"/>
    </location>
</feature>
<proteinExistence type="inferred from homology"/>
<comment type="catalytic activity">
    <reaction evidence="11">
        <text>a ubiquinone + NADH + 5 H(+)(in) = a ubiquinol + NAD(+) + 4 H(+)(out)</text>
        <dbReference type="Rhea" id="RHEA:29091"/>
        <dbReference type="Rhea" id="RHEA-COMP:9565"/>
        <dbReference type="Rhea" id="RHEA-COMP:9566"/>
        <dbReference type="ChEBI" id="CHEBI:15378"/>
        <dbReference type="ChEBI" id="CHEBI:16389"/>
        <dbReference type="ChEBI" id="CHEBI:17976"/>
        <dbReference type="ChEBI" id="CHEBI:57540"/>
        <dbReference type="ChEBI" id="CHEBI:57945"/>
        <dbReference type="EC" id="7.1.1.2"/>
    </reaction>
</comment>
<keyword evidence="8 11" id="KW-0830">Ubiquinone</keyword>
<evidence type="ECO:0000256" key="4">
    <source>
        <dbReference type="ARBA" id="ARBA00021009"/>
    </source>
</evidence>
<keyword evidence="5" id="KW-0813">Transport</keyword>
<evidence type="ECO:0000256" key="9">
    <source>
        <dbReference type="ARBA" id="ARBA00023136"/>
    </source>
</evidence>
<evidence type="ECO:0000256" key="5">
    <source>
        <dbReference type="ARBA" id="ARBA00022448"/>
    </source>
</evidence>
<dbReference type="PROSITE" id="PS00668">
    <property type="entry name" value="COMPLEX1_ND1_2"/>
    <property type="match status" value="1"/>
</dbReference>
<feature type="transmembrane region" description="Helical" evidence="12">
    <location>
        <begin position="83"/>
        <end position="108"/>
    </location>
</feature>
<keyword evidence="6 10" id="KW-0812">Transmembrane</keyword>
<protein>
    <recommendedName>
        <fullName evidence="4 11">NADH-ubiquinone oxidoreductase chain 1</fullName>
        <ecNumber evidence="11">7.1.1.2</ecNumber>
    </recommendedName>
</protein>
<feature type="transmembrane region" description="Helical" evidence="12">
    <location>
        <begin position="262"/>
        <end position="278"/>
    </location>
</feature>
<dbReference type="GO" id="GO:0009060">
    <property type="term" value="P:aerobic respiration"/>
    <property type="evidence" value="ECO:0007669"/>
    <property type="project" value="TreeGrafter"/>
</dbReference>
<dbReference type="PANTHER" id="PTHR11432:SF3">
    <property type="entry name" value="NADH-UBIQUINONE OXIDOREDUCTASE CHAIN 1"/>
    <property type="match status" value="1"/>
</dbReference>
<comment type="similarity">
    <text evidence="3 10">Belongs to the complex I subunit 1 family.</text>
</comment>
<feature type="transmembrane region" description="Helical" evidence="12">
    <location>
        <begin position="179"/>
        <end position="198"/>
    </location>
</feature>
<feature type="transmembrane region" description="Helical" evidence="12">
    <location>
        <begin position="18"/>
        <end position="38"/>
    </location>
</feature>
<geneLocation type="mitochondrion" evidence="13"/>
<evidence type="ECO:0000256" key="8">
    <source>
        <dbReference type="ARBA" id="ARBA00023075"/>
    </source>
</evidence>
<feature type="transmembrane region" description="Helical" evidence="12">
    <location>
        <begin position="154"/>
        <end position="173"/>
    </location>
</feature>
<evidence type="ECO:0000313" key="13">
    <source>
        <dbReference type="EMBL" id="BCO38861.1"/>
    </source>
</evidence>
<dbReference type="GO" id="GO:0005743">
    <property type="term" value="C:mitochondrial inner membrane"/>
    <property type="evidence" value="ECO:0007669"/>
    <property type="project" value="UniProtKB-SubCell"/>
</dbReference>
<evidence type="ECO:0000256" key="1">
    <source>
        <dbReference type="ARBA" id="ARBA00003257"/>
    </source>
</evidence>
<dbReference type="GO" id="GO:0008137">
    <property type="term" value="F:NADH dehydrogenase (ubiquinone) activity"/>
    <property type="evidence" value="ECO:0007669"/>
    <property type="project" value="UniProtKB-EC"/>
</dbReference>
<dbReference type="EMBL" id="AP007272">
    <property type="protein sequence ID" value="BCO38861.1"/>
    <property type="molecule type" value="Genomic_DNA"/>
</dbReference>
<evidence type="ECO:0000256" key="2">
    <source>
        <dbReference type="ARBA" id="ARBA00004225"/>
    </source>
</evidence>
<evidence type="ECO:0000256" key="11">
    <source>
        <dbReference type="RuleBase" id="RU000473"/>
    </source>
</evidence>
<keyword evidence="7 12" id="KW-1133">Transmembrane helix</keyword>
<feature type="transmembrane region" description="Helical" evidence="12">
    <location>
        <begin position="114"/>
        <end position="133"/>
    </location>
</feature>
<dbReference type="GO" id="GO:0003954">
    <property type="term" value="F:NADH dehydrogenase activity"/>
    <property type="evidence" value="ECO:0007669"/>
    <property type="project" value="TreeGrafter"/>
</dbReference>
<evidence type="ECO:0000256" key="10">
    <source>
        <dbReference type="RuleBase" id="RU000471"/>
    </source>
</evidence>
<keyword evidence="9 12" id="KW-0472">Membrane</keyword>
<dbReference type="InterPro" id="IPR001694">
    <property type="entry name" value="NADH_UbQ_OxRdtase_su1/FPO"/>
</dbReference>
<dbReference type="HAMAP" id="MF_01350">
    <property type="entry name" value="NDH1_NuoH"/>
    <property type="match status" value="1"/>
</dbReference>
<accession>A0A7R7GYV6</accession>
<organism evidence="13">
    <name type="scientific">Vargula hilgendorfii</name>
    <name type="common">Sea firefly</name>
    <name type="synonym">Cypridina hilgendorfii</name>
    <dbReference type="NCBI Taxonomy" id="6674"/>
    <lineage>
        <taxon>Eukaryota</taxon>
        <taxon>Metazoa</taxon>
        <taxon>Ecdysozoa</taxon>
        <taxon>Arthropoda</taxon>
        <taxon>Crustacea</taxon>
        <taxon>Oligostraca</taxon>
        <taxon>Ostracoda</taxon>
        <taxon>Myodocopa</taxon>
        <taxon>Myodocopida</taxon>
        <taxon>Cypridinoidea</taxon>
        <taxon>Cypridinidae</taxon>
        <taxon>Vargula</taxon>
    </lineage>
</organism>
<comment type="function">
    <text evidence="1">Core subunit of the mitochondrial membrane respiratory chain NADH dehydrogenase (Complex I) that is believed to belong to the minimal assembly required for catalysis. Complex I functions in the transfer of electrons from NADH to the respiratory chain. The immediate electron acceptor for the enzyme is believed to be ubiquinone.</text>
</comment>
<evidence type="ECO:0000256" key="7">
    <source>
        <dbReference type="ARBA" id="ARBA00022989"/>
    </source>
</evidence>
<keyword evidence="11 13" id="KW-0496">Mitochondrion</keyword>
<keyword evidence="10" id="KW-0520">NAD</keyword>
<evidence type="ECO:0000256" key="12">
    <source>
        <dbReference type="SAM" id="Phobius"/>
    </source>
</evidence>
<dbReference type="EC" id="7.1.1.2" evidence="11"/>
<name>A0A7R7GYV6_VARHI</name>
<evidence type="ECO:0000256" key="6">
    <source>
        <dbReference type="ARBA" id="ARBA00022692"/>
    </source>
</evidence>
<comment type="subcellular location">
    <subcellularLocation>
        <location evidence="10">Mitochondrion inner membrane</location>
        <topology evidence="10">Multi-pass membrane protein</topology>
    </subcellularLocation>
    <subcellularLocation>
        <location evidence="2">Mitochondrion membrane</location>
        <topology evidence="2">Multi-pass membrane protein</topology>
    </subcellularLocation>
</comment>
<dbReference type="Pfam" id="PF00146">
    <property type="entry name" value="NADHdh"/>
    <property type="match status" value="1"/>
</dbReference>
<feature type="transmembrane region" description="Helical" evidence="12">
    <location>
        <begin position="298"/>
        <end position="316"/>
    </location>
</feature>
<dbReference type="InterPro" id="IPR018086">
    <property type="entry name" value="NADH_UbQ_OxRdtase_su1_CS"/>
</dbReference>
<evidence type="ECO:0000256" key="3">
    <source>
        <dbReference type="ARBA" id="ARBA00010535"/>
    </source>
</evidence>
<sequence length="318" mass="35941">MNGTFCCINKLMEYVVCIVGYLMQWVGVLMGVAFFTLLERKILGYTGMRKGPNKVGYIGILQPFADAVKLFTKEDVVPMKSSVMLYMISPVLALFMPLCMWCVFPYWFVGVEFSWGWLYVFCGLGMGVYSLFLSGWSSNSKYAVMGSLRAVAQMISYEVVLAMVVMLFVFFLGGYDMGLWGYTSLLGVGLLPLLWIWMTVMLGESQRSPFDLAEGESELVSGFNTEYSGVGFALLFMGEYGAMLLMSMLSSVLFLGSVVDSIFFPVVLWFFGFVYLWARATFPRVRYDQLMYLAWKSLLPNLLWLTVVSVSILLMVSY</sequence>